<gene>
    <name evidence="1" type="ORF">GOP47_0015710</name>
</gene>
<dbReference type="AlphaFoldDB" id="A0A9D4UK72"/>
<organism evidence="1 2">
    <name type="scientific">Adiantum capillus-veneris</name>
    <name type="common">Maidenhair fern</name>
    <dbReference type="NCBI Taxonomy" id="13818"/>
    <lineage>
        <taxon>Eukaryota</taxon>
        <taxon>Viridiplantae</taxon>
        <taxon>Streptophyta</taxon>
        <taxon>Embryophyta</taxon>
        <taxon>Tracheophyta</taxon>
        <taxon>Polypodiopsida</taxon>
        <taxon>Polypodiidae</taxon>
        <taxon>Polypodiales</taxon>
        <taxon>Pteridineae</taxon>
        <taxon>Pteridaceae</taxon>
        <taxon>Vittarioideae</taxon>
        <taxon>Adiantum</taxon>
    </lineage>
</organism>
<name>A0A9D4UK72_ADICA</name>
<evidence type="ECO:0000313" key="2">
    <source>
        <dbReference type="Proteomes" id="UP000886520"/>
    </source>
</evidence>
<proteinExistence type="predicted"/>
<evidence type="ECO:0000313" key="1">
    <source>
        <dbReference type="EMBL" id="KAI5069409.1"/>
    </source>
</evidence>
<protein>
    <submittedName>
        <fullName evidence="1">Uncharacterized protein</fullName>
    </submittedName>
</protein>
<comment type="caution">
    <text evidence="1">The sequence shown here is derived from an EMBL/GenBank/DDBJ whole genome shotgun (WGS) entry which is preliminary data.</text>
</comment>
<keyword evidence="2" id="KW-1185">Reference proteome</keyword>
<reference evidence="1" key="1">
    <citation type="submission" date="2021-01" db="EMBL/GenBank/DDBJ databases">
        <title>Adiantum capillus-veneris genome.</title>
        <authorList>
            <person name="Fang Y."/>
            <person name="Liao Q."/>
        </authorList>
    </citation>
    <scope>NUCLEOTIDE SEQUENCE</scope>
    <source>
        <strain evidence="1">H3</strain>
        <tissue evidence="1">Leaf</tissue>
    </source>
</reference>
<sequence>MPFSSKAKIWKREKHELAAVCIQLGRFLPCCSLGRNLPSSRPPCTFSPPGRVVPASERLAIAGPAPSSHKHRHLSVPPLLHLPNKV</sequence>
<dbReference type="EMBL" id="JABFUD020000015">
    <property type="protein sequence ID" value="KAI5069409.1"/>
    <property type="molecule type" value="Genomic_DNA"/>
</dbReference>
<dbReference type="Proteomes" id="UP000886520">
    <property type="component" value="Chromosome 15"/>
</dbReference>
<accession>A0A9D4UK72</accession>